<dbReference type="Proteomes" id="UP001488805">
    <property type="component" value="Unassembled WGS sequence"/>
</dbReference>
<gene>
    <name evidence="2" type="ORF">VZT92_017654</name>
</gene>
<evidence type="ECO:0000313" key="2">
    <source>
        <dbReference type="EMBL" id="KAK9523753.1"/>
    </source>
</evidence>
<proteinExistence type="predicted"/>
<keyword evidence="3" id="KW-1185">Reference proteome</keyword>
<comment type="caution">
    <text evidence="2">The sequence shown here is derived from an EMBL/GenBank/DDBJ whole genome shotgun (WGS) entry which is preliminary data.</text>
</comment>
<evidence type="ECO:0000313" key="3">
    <source>
        <dbReference type="Proteomes" id="UP001488805"/>
    </source>
</evidence>
<feature type="region of interest" description="Disordered" evidence="1">
    <location>
        <begin position="1"/>
        <end position="26"/>
    </location>
</feature>
<name>A0AAW1EMI8_ZOAVI</name>
<dbReference type="AlphaFoldDB" id="A0AAW1EMI8"/>
<protein>
    <submittedName>
        <fullName evidence="2">Uncharacterized protein</fullName>
    </submittedName>
</protein>
<dbReference type="EMBL" id="JBCEZU010000156">
    <property type="protein sequence ID" value="KAK9523753.1"/>
    <property type="molecule type" value="Genomic_DNA"/>
</dbReference>
<reference evidence="2 3" key="1">
    <citation type="journal article" date="2024" name="Genome Biol. Evol.">
        <title>Chromosome-level genome assembly of the viviparous eelpout Zoarces viviparus.</title>
        <authorList>
            <person name="Fuhrmann N."/>
            <person name="Brasseur M.V."/>
            <person name="Bakowski C.E."/>
            <person name="Podsiadlowski L."/>
            <person name="Prost S."/>
            <person name="Krehenwinkel H."/>
            <person name="Mayer C."/>
        </authorList>
    </citation>
    <scope>NUCLEOTIDE SEQUENCE [LARGE SCALE GENOMIC DNA]</scope>
    <source>
        <strain evidence="2">NO-MEL_2022_Ind0_liver</strain>
    </source>
</reference>
<evidence type="ECO:0000256" key="1">
    <source>
        <dbReference type="SAM" id="MobiDB-lite"/>
    </source>
</evidence>
<sequence length="105" mass="11155">MLMPSWRGSGGKREGLKEGGGSGNACVLRGGRLSPVDTCRCLSSAECECSALSGPRLVPRLTPTLHLSVAALQQAQEEEVGEMARRALYAKSLCLRLLRGIDKKG</sequence>
<accession>A0AAW1EMI8</accession>
<organism evidence="2 3">
    <name type="scientific">Zoarces viviparus</name>
    <name type="common">Viviparous eelpout</name>
    <name type="synonym">Blennius viviparus</name>
    <dbReference type="NCBI Taxonomy" id="48416"/>
    <lineage>
        <taxon>Eukaryota</taxon>
        <taxon>Metazoa</taxon>
        <taxon>Chordata</taxon>
        <taxon>Craniata</taxon>
        <taxon>Vertebrata</taxon>
        <taxon>Euteleostomi</taxon>
        <taxon>Actinopterygii</taxon>
        <taxon>Neopterygii</taxon>
        <taxon>Teleostei</taxon>
        <taxon>Neoteleostei</taxon>
        <taxon>Acanthomorphata</taxon>
        <taxon>Eupercaria</taxon>
        <taxon>Perciformes</taxon>
        <taxon>Cottioidei</taxon>
        <taxon>Zoarcales</taxon>
        <taxon>Zoarcidae</taxon>
        <taxon>Zoarcinae</taxon>
        <taxon>Zoarces</taxon>
    </lineage>
</organism>